<dbReference type="Pfam" id="PF13456">
    <property type="entry name" value="RVT_3"/>
    <property type="match status" value="1"/>
</dbReference>
<comment type="caution">
    <text evidence="3">The sequence shown here is derived from an EMBL/GenBank/DDBJ whole genome shotgun (WGS) entry which is preliminary data.</text>
</comment>
<sequence length="136" mass="14921">MTSGCRRKLSPLLDLPLMSCLVCFICKGSLTPLPLNCPGSHLPKELPLLILMLVIGHLMVLWDLDVSFVIGNDVGKRAALADTSAAHNGVTDLIRRIHDLMGRDWRVELSLIQRTANSVADALAKYAVEYGIDQLE</sequence>
<dbReference type="Proteomes" id="UP001341840">
    <property type="component" value="Unassembled WGS sequence"/>
</dbReference>
<evidence type="ECO:0000256" key="1">
    <source>
        <dbReference type="SAM" id="Phobius"/>
    </source>
</evidence>
<protein>
    <recommendedName>
        <fullName evidence="2">RNase H type-1 domain-containing protein</fullName>
    </recommendedName>
</protein>
<evidence type="ECO:0000313" key="3">
    <source>
        <dbReference type="EMBL" id="MED6223855.1"/>
    </source>
</evidence>
<keyword evidence="4" id="KW-1185">Reference proteome</keyword>
<name>A0ABU6ZPM0_9FABA</name>
<gene>
    <name evidence="3" type="ORF">PIB30_078207</name>
</gene>
<organism evidence="3 4">
    <name type="scientific">Stylosanthes scabra</name>
    <dbReference type="NCBI Taxonomy" id="79078"/>
    <lineage>
        <taxon>Eukaryota</taxon>
        <taxon>Viridiplantae</taxon>
        <taxon>Streptophyta</taxon>
        <taxon>Embryophyta</taxon>
        <taxon>Tracheophyta</taxon>
        <taxon>Spermatophyta</taxon>
        <taxon>Magnoliopsida</taxon>
        <taxon>eudicotyledons</taxon>
        <taxon>Gunneridae</taxon>
        <taxon>Pentapetalae</taxon>
        <taxon>rosids</taxon>
        <taxon>fabids</taxon>
        <taxon>Fabales</taxon>
        <taxon>Fabaceae</taxon>
        <taxon>Papilionoideae</taxon>
        <taxon>50 kb inversion clade</taxon>
        <taxon>dalbergioids sensu lato</taxon>
        <taxon>Dalbergieae</taxon>
        <taxon>Pterocarpus clade</taxon>
        <taxon>Stylosanthes</taxon>
    </lineage>
</organism>
<accession>A0ABU6ZPM0</accession>
<feature type="domain" description="RNase H type-1" evidence="2">
    <location>
        <begin position="84"/>
        <end position="127"/>
    </location>
</feature>
<keyword evidence="1" id="KW-0812">Transmembrane</keyword>
<evidence type="ECO:0000259" key="2">
    <source>
        <dbReference type="Pfam" id="PF13456"/>
    </source>
</evidence>
<keyword evidence="1" id="KW-1133">Transmembrane helix</keyword>
<evidence type="ECO:0000313" key="4">
    <source>
        <dbReference type="Proteomes" id="UP001341840"/>
    </source>
</evidence>
<feature type="transmembrane region" description="Helical" evidence="1">
    <location>
        <begin position="12"/>
        <end position="30"/>
    </location>
</feature>
<keyword evidence="1" id="KW-0472">Membrane</keyword>
<feature type="transmembrane region" description="Helical" evidence="1">
    <location>
        <begin position="50"/>
        <end position="70"/>
    </location>
</feature>
<reference evidence="3 4" key="1">
    <citation type="journal article" date="2023" name="Plants (Basel)">
        <title>Bridging the Gap: Combining Genomics and Transcriptomics Approaches to Understand Stylosanthes scabra, an Orphan Legume from the Brazilian Caatinga.</title>
        <authorList>
            <person name="Ferreira-Neto J.R.C."/>
            <person name="da Silva M.D."/>
            <person name="Binneck E."/>
            <person name="de Melo N.F."/>
            <person name="da Silva R.H."/>
            <person name="de Melo A.L.T.M."/>
            <person name="Pandolfi V."/>
            <person name="Bustamante F.O."/>
            <person name="Brasileiro-Vidal A.C."/>
            <person name="Benko-Iseppon A.M."/>
        </authorList>
    </citation>
    <scope>NUCLEOTIDE SEQUENCE [LARGE SCALE GENOMIC DNA]</scope>
    <source>
        <tissue evidence="3">Leaves</tissue>
    </source>
</reference>
<dbReference type="InterPro" id="IPR002156">
    <property type="entry name" value="RNaseH_domain"/>
</dbReference>
<dbReference type="EMBL" id="JASCZI010272934">
    <property type="protein sequence ID" value="MED6223855.1"/>
    <property type="molecule type" value="Genomic_DNA"/>
</dbReference>
<proteinExistence type="predicted"/>